<sequence length="78" mass="9163">RKSNLMLLGYIRKEYTGIQKIKKEKRISSATCNKIKQRKEVNKRLFSTKSPRLKEKIVAEYAQRDKDVKAGTKVDKHL</sequence>
<protein>
    <submittedName>
        <fullName evidence="1">Uncharacterized protein</fullName>
    </submittedName>
</protein>
<evidence type="ECO:0000313" key="1">
    <source>
        <dbReference type="EMBL" id="CEK51536.1"/>
    </source>
</evidence>
<name>A0A0B6Y6U9_9EUPU</name>
<organism evidence="1">
    <name type="scientific">Arion vulgaris</name>
    <dbReference type="NCBI Taxonomy" id="1028688"/>
    <lineage>
        <taxon>Eukaryota</taxon>
        <taxon>Metazoa</taxon>
        <taxon>Spiralia</taxon>
        <taxon>Lophotrochozoa</taxon>
        <taxon>Mollusca</taxon>
        <taxon>Gastropoda</taxon>
        <taxon>Heterobranchia</taxon>
        <taxon>Euthyneura</taxon>
        <taxon>Panpulmonata</taxon>
        <taxon>Eupulmonata</taxon>
        <taxon>Stylommatophora</taxon>
        <taxon>Helicina</taxon>
        <taxon>Arionoidea</taxon>
        <taxon>Arionidae</taxon>
        <taxon>Arion</taxon>
    </lineage>
</organism>
<reference evidence="1" key="1">
    <citation type="submission" date="2014-12" db="EMBL/GenBank/DDBJ databases">
        <title>Insight into the proteome of Arion vulgaris.</title>
        <authorList>
            <person name="Aradska J."/>
            <person name="Bulat T."/>
            <person name="Smidak R."/>
            <person name="Sarate P."/>
            <person name="Gangsoo J."/>
            <person name="Sialana F."/>
            <person name="Bilban M."/>
            <person name="Lubec G."/>
        </authorList>
    </citation>
    <scope>NUCLEOTIDE SEQUENCE</scope>
    <source>
        <tissue evidence="1">Skin</tissue>
    </source>
</reference>
<proteinExistence type="predicted"/>
<accession>A0A0B6Y6U9</accession>
<gene>
    <name evidence="1" type="primary">ORF13667</name>
</gene>
<dbReference type="EMBL" id="HACG01004671">
    <property type="protein sequence ID" value="CEK51536.1"/>
    <property type="molecule type" value="Transcribed_RNA"/>
</dbReference>
<feature type="non-terminal residue" evidence="1">
    <location>
        <position position="1"/>
    </location>
</feature>
<dbReference type="AlphaFoldDB" id="A0A0B6Y6U9"/>
<feature type="non-terminal residue" evidence="1">
    <location>
        <position position="78"/>
    </location>
</feature>